<protein>
    <submittedName>
        <fullName evidence="2">Uncharacterized protein</fullName>
    </submittedName>
</protein>
<dbReference type="AlphaFoldDB" id="A0A814Q6X3"/>
<evidence type="ECO:0000313" key="3">
    <source>
        <dbReference type="EMBL" id="CAF3879189.1"/>
    </source>
</evidence>
<accession>A0A814Q6X3</accession>
<feature type="region of interest" description="Disordered" evidence="1">
    <location>
        <begin position="99"/>
        <end position="128"/>
    </location>
</feature>
<reference evidence="2" key="1">
    <citation type="submission" date="2021-02" db="EMBL/GenBank/DDBJ databases">
        <authorList>
            <person name="Nowell W R."/>
        </authorList>
    </citation>
    <scope>NUCLEOTIDE SEQUENCE</scope>
</reference>
<dbReference type="Proteomes" id="UP000663829">
    <property type="component" value="Unassembled WGS sequence"/>
</dbReference>
<comment type="caution">
    <text evidence="2">The sequence shown here is derived from an EMBL/GenBank/DDBJ whole genome shotgun (WGS) entry which is preliminary data.</text>
</comment>
<evidence type="ECO:0000256" key="1">
    <source>
        <dbReference type="SAM" id="MobiDB-lite"/>
    </source>
</evidence>
<evidence type="ECO:0000313" key="2">
    <source>
        <dbReference type="EMBL" id="CAF1115224.1"/>
    </source>
</evidence>
<dbReference type="Proteomes" id="UP000681722">
    <property type="component" value="Unassembled WGS sequence"/>
</dbReference>
<organism evidence="2 4">
    <name type="scientific">Didymodactylos carnosus</name>
    <dbReference type="NCBI Taxonomy" id="1234261"/>
    <lineage>
        <taxon>Eukaryota</taxon>
        <taxon>Metazoa</taxon>
        <taxon>Spiralia</taxon>
        <taxon>Gnathifera</taxon>
        <taxon>Rotifera</taxon>
        <taxon>Eurotatoria</taxon>
        <taxon>Bdelloidea</taxon>
        <taxon>Philodinida</taxon>
        <taxon>Philodinidae</taxon>
        <taxon>Didymodactylos</taxon>
    </lineage>
</organism>
<dbReference type="EMBL" id="CAJOBC010005887">
    <property type="protein sequence ID" value="CAF3879189.1"/>
    <property type="molecule type" value="Genomic_DNA"/>
</dbReference>
<sequence>MVYPNQIEFNRRNSRDGIVNQRRNINVQSNPKDNHGGIEVQNSYTSMEPVTHGQLIEILAQNSNYQMQQRQSGQYPQLVQNHQQQPIYEQQPLYQTIPSQNQAHSALQQRSPRLFDDNQSKKSKTSHNLNLNEFNTVESQMYQNQNHALQHSNQNTQQYAQQQGQNVSLYEEQSQHSVQQGINWNLLKYAISHDLPPFVIKFEDEEKLSQDRLPGAMHVKSFIQKDLWKAGVKFQGFSLIRPVNKRFKLYVNNREDYHKLLISDKWPGECCDKTITVLKPQFVPSQFSVVLRNVLQSISKDRVEQDVKYSITSASNFRTLISKFPKKSVDYRFDVPDLEEYKIALNQGAIGIGNVIRQITEYFPANRILYCTKCWSIGHRISDCVEQYFKCKICLEYLIPNQSHTCSMNVKCAQCDENHLSTAPECLINQNHRDKLNVAVKQAINEGKLQATLVDNRTTAPPRDINEYPPHLNENIISSAPAPWAKDKNKDNQQNSNDLPLFIRSEMKKLIIE</sequence>
<name>A0A814Q6X3_9BILA</name>
<dbReference type="EMBL" id="CAJNOQ010005887">
    <property type="protein sequence ID" value="CAF1115224.1"/>
    <property type="molecule type" value="Genomic_DNA"/>
</dbReference>
<gene>
    <name evidence="2" type="ORF">GPM918_LOCUS19422</name>
    <name evidence="3" type="ORF">SRO942_LOCUS19419</name>
</gene>
<proteinExistence type="predicted"/>
<evidence type="ECO:0000313" key="4">
    <source>
        <dbReference type="Proteomes" id="UP000663829"/>
    </source>
</evidence>
<feature type="compositionally biased region" description="Polar residues" evidence="1">
    <location>
        <begin position="99"/>
        <end position="111"/>
    </location>
</feature>
<keyword evidence="4" id="KW-1185">Reference proteome</keyword>
<dbReference type="OrthoDB" id="3039988at2759"/>